<comment type="caution">
    <text evidence="3">The sequence shown here is derived from an EMBL/GenBank/DDBJ whole genome shotgun (WGS) entry which is preliminary data.</text>
</comment>
<dbReference type="RefSeq" id="WP_061949508.1">
    <property type="nucleotide sequence ID" value="NZ_LTAO01000034.1"/>
</dbReference>
<feature type="compositionally biased region" description="Polar residues" evidence="1">
    <location>
        <begin position="26"/>
        <end position="35"/>
    </location>
</feature>
<keyword evidence="4" id="KW-1185">Reference proteome</keyword>
<gene>
    <name evidence="3" type="ORF">AZF04_09215</name>
</gene>
<name>A0A162D4I7_9BACI</name>
<dbReference type="EMBL" id="LTAO01000034">
    <property type="protein sequence ID" value="KYG28076.1"/>
    <property type="molecule type" value="Genomic_DNA"/>
</dbReference>
<dbReference type="OrthoDB" id="2882585at2"/>
<dbReference type="AlphaFoldDB" id="A0A162D4I7"/>
<evidence type="ECO:0000256" key="1">
    <source>
        <dbReference type="SAM" id="MobiDB-lite"/>
    </source>
</evidence>
<dbReference type="Pfam" id="PF15525">
    <property type="entry name" value="DUF4652"/>
    <property type="match status" value="1"/>
</dbReference>
<protein>
    <recommendedName>
        <fullName evidence="5">DUF5050 domain-containing protein</fullName>
    </recommendedName>
</protein>
<dbReference type="Proteomes" id="UP000075806">
    <property type="component" value="Unassembled WGS sequence"/>
</dbReference>
<evidence type="ECO:0008006" key="5">
    <source>
        <dbReference type="Google" id="ProtNLM"/>
    </source>
</evidence>
<feature type="region of interest" description="Disordered" evidence="1">
    <location>
        <begin position="26"/>
        <end position="75"/>
    </location>
</feature>
<evidence type="ECO:0000313" key="3">
    <source>
        <dbReference type="EMBL" id="KYG28076.1"/>
    </source>
</evidence>
<organism evidence="3 4">
    <name type="scientific">Alkalihalobacillus trypoxylicola</name>
    <dbReference type="NCBI Taxonomy" id="519424"/>
    <lineage>
        <taxon>Bacteria</taxon>
        <taxon>Bacillati</taxon>
        <taxon>Bacillota</taxon>
        <taxon>Bacilli</taxon>
        <taxon>Bacillales</taxon>
        <taxon>Bacillaceae</taxon>
        <taxon>Alkalihalobacillus</taxon>
    </lineage>
</organism>
<feature type="chain" id="PRO_5039053517" description="DUF5050 domain-containing protein" evidence="2">
    <location>
        <begin position="19"/>
        <end position="262"/>
    </location>
</feature>
<sequence>MKPFLMITIMLFVLVACGQQDQQSTVELTNGASESSDLEHNEDNVAEKDLDDANSEQTTGEQEESLVSKSEEENNQMDSLYEPIKYIDRSGASESSVELFDIRYNPQEFSIELIHPSGEIETLTKETASIPVKNLEATKALYISPDDFETLGDVYLVDLISGEQKIIAEATENETPKRVIWDFDDQHIYMIKGFAHGTVSVGGNVFKINIETEEVEELTNYDNEIQIIHMELMGDTLYYYGIEYTDDQMMETEPYSNQIQMD</sequence>
<feature type="compositionally biased region" description="Basic and acidic residues" evidence="1">
    <location>
        <begin position="37"/>
        <end position="48"/>
    </location>
</feature>
<feature type="signal peptide" evidence="2">
    <location>
        <begin position="1"/>
        <end position="18"/>
    </location>
</feature>
<dbReference type="Gene3D" id="2.40.128.660">
    <property type="entry name" value="Uncharacterised protein PF15525, DUF4652"/>
    <property type="match status" value="1"/>
</dbReference>
<dbReference type="STRING" id="519424.AZF04_09215"/>
<dbReference type="PROSITE" id="PS51257">
    <property type="entry name" value="PROKAR_LIPOPROTEIN"/>
    <property type="match status" value="1"/>
</dbReference>
<evidence type="ECO:0000313" key="4">
    <source>
        <dbReference type="Proteomes" id="UP000075806"/>
    </source>
</evidence>
<evidence type="ECO:0000256" key="2">
    <source>
        <dbReference type="SAM" id="SignalP"/>
    </source>
</evidence>
<feature type="compositionally biased region" description="Polar residues" evidence="1">
    <location>
        <begin position="55"/>
        <end position="68"/>
    </location>
</feature>
<accession>A0A162D4I7</accession>
<dbReference type="InterPro" id="IPR028102">
    <property type="entry name" value="DUF4652"/>
</dbReference>
<proteinExistence type="predicted"/>
<reference evidence="3" key="1">
    <citation type="submission" date="2016-02" db="EMBL/GenBank/DDBJ databases">
        <title>Genome sequence of Bacillus trypoxylicola KCTC 13244(T).</title>
        <authorList>
            <person name="Jeong H."/>
            <person name="Park S.-H."/>
            <person name="Choi S.-K."/>
        </authorList>
    </citation>
    <scope>NUCLEOTIDE SEQUENCE [LARGE SCALE GENOMIC DNA]</scope>
    <source>
        <strain evidence="3">KCTC 13244</strain>
    </source>
</reference>
<dbReference type="SUPFAM" id="SSF82171">
    <property type="entry name" value="DPP6 N-terminal domain-like"/>
    <property type="match status" value="1"/>
</dbReference>
<keyword evidence="2" id="KW-0732">Signal</keyword>